<name>A0ABX5J2X2_9RHOB</name>
<keyword evidence="2" id="KW-0812">Transmembrane</keyword>
<dbReference type="EMBL" id="PZZW01000018">
    <property type="protein sequence ID" value="PTM74417.1"/>
    <property type="molecule type" value="Genomic_DNA"/>
</dbReference>
<feature type="non-terminal residue" evidence="3">
    <location>
        <position position="901"/>
    </location>
</feature>
<reference evidence="3 4" key="1">
    <citation type="submission" date="2018-04" db="EMBL/GenBank/DDBJ databases">
        <title>Genomic Encyclopedia of Type Strains, Phase III (KMG-III): the genomes of soil and plant-associated and newly described type strains.</title>
        <authorList>
            <person name="Whitman W."/>
        </authorList>
    </citation>
    <scope>NUCLEOTIDE SEQUENCE [LARGE SCALE GENOMIC DNA]</scope>
    <source>
        <strain evidence="3 4">JA192</strain>
    </source>
</reference>
<feature type="transmembrane region" description="Helical" evidence="2">
    <location>
        <begin position="311"/>
        <end position="331"/>
    </location>
</feature>
<dbReference type="Proteomes" id="UP000240800">
    <property type="component" value="Unassembled WGS sequence"/>
</dbReference>
<keyword evidence="2" id="KW-0472">Membrane</keyword>
<dbReference type="PROSITE" id="PS51318">
    <property type="entry name" value="TAT"/>
    <property type="match status" value="1"/>
</dbReference>
<feature type="region of interest" description="Disordered" evidence="1">
    <location>
        <begin position="428"/>
        <end position="447"/>
    </location>
</feature>
<protein>
    <recommendedName>
        <fullName evidence="5">Tail length tape measure protein</fullName>
    </recommendedName>
</protein>
<evidence type="ECO:0000256" key="1">
    <source>
        <dbReference type="SAM" id="MobiDB-lite"/>
    </source>
</evidence>
<comment type="caution">
    <text evidence="3">The sequence shown here is derived from an EMBL/GenBank/DDBJ whole genome shotgun (WGS) entry which is preliminary data.</text>
</comment>
<sequence length="901" mass="90509">MSASVIGALRVNLGLDSAEFQTGLKKAQGSLGLAARSFLAFSAVGATASAALTGIVAPTARAANEISRLSQVANTTPEALQRWSAGARTVGVEQEKLADILKDVNDKVGDFLSTGGGEMKDFFEQIAPKVGVTAEQFRNLSGPQALQLYVSSLEKAGVSQAEMTFYMEAIANDATLLLPLLRDNGAEMDRLGVAAAGLGAVLGDEAVEALRRTHLALGQVSTAVAGARDRMAADLAPAVEAMALAFTASMQEGGALRSVLDGLGTVAAGAAQGLMTLADHADILASGLVGIAATAVPGLVASLATMTSGMGIATLATTALTTALGALRTAIAIAGGPWGILAGAIASAAAYFLVFRDNAGLAETAAYNVRDAELALRGELEAYATASSPAAREESRKRVIAHYEQAKAALTAAEAELALAEAMGEDIKPGSLMDQAGPEEGSRSLDARREKVRELTRNVREMAEAVKEVTATGGGGATVIPAPKAVAATTAEVKKLGGAGKKAGQDMTEGMTEADEAAKRLADTLAGNVSQAINSLVDGAVDWMLDGFRGGFRGLLDLGKQTVRELMALFLKNSFTVRVGLGLSGGWSAGGYSLAGTSSGGTGGLGLLGNIGGAVGNFIGGITGPLQAGLAAAMEGGLSAGVQAWTASMNASAAGVFGGASALGTIAGSLLGGAAIGGFLSGGYSLIGRNPSITSGLGAGVGFLAGGPIGALIGGAVGGVANALFGRKLKDSGLEGRYVDGTFSGNSYQFYKGGVFRSNKTKRKALDPEMQAALDETLDAMRIDLGGMGALLGGAGDALEGFSTSFKFSTKGMNAEQAQAALEAQLGRISDEMVAQIFGAPTQVTEGSGLFGALSGLSPKLAAILGATTKTVYQLSDEFKALQVTGETATETLTRLAGALS</sequence>
<keyword evidence="4" id="KW-1185">Reference proteome</keyword>
<keyword evidence="2" id="KW-1133">Transmembrane helix</keyword>
<feature type="transmembrane region" description="Helical" evidence="2">
    <location>
        <begin position="700"/>
        <end position="725"/>
    </location>
</feature>
<gene>
    <name evidence="3" type="ORF">C8J29_1186</name>
</gene>
<evidence type="ECO:0000256" key="2">
    <source>
        <dbReference type="SAM" id="Phobius"/>
    </source>
</evidence>
<evidence type="ECO:0000313" key="4">
    <source>
        <dbReference type="Proteomes" id="UP000240800"/>
    </source>
</evidence>
<feature type="transmembrane region" description="Helical" evidence="2">
    <location>
        <begin position="283"/>
        <end position="304"/>
    </location>
</feature>
<evidence type="ECO:0008006" key="5">
    <source>
        <dbReference type="Google" id="ProtNLM"/>
    </source>
</evidence>
<feature type="transmembrane region" description="Helical" evidence="2">
    <location>
        <begin position="656"/>
        <end position="680"/>
    </location>
</feature>
<accession>A0ABX5J2X2</accession>
<evidence type="ECO:0000313" key="3">
    <source>
        <dbReference type="EMBL" id="PTM74417.1"/>
    </source>
</evidence>
<organism evidence="3 4">
    <name type="scientific">Cereibacter johrii</name>
    <dbReference type="NCBI Taxonomy" id="445629"/>
    <lineage>
        <taxon>Bacteria</taxon>
        <taxon>Pseudomonadati</taxon>
        <taxon>Pseudomonadota</taxon>
        <taxon>Alphaproteobacteria</taxon>
        <taxon>Rhodobacterales</taxon>
        <taxon>Paracoccaceae</taxon>
        <taxon>Cereibacter</taxon>
    </lineage>
</organism>
<proteinExistence type="predicted"/>
<dbReference type="InterPro" id="IPR006311">
    <property type="entry name" value="TAT_signal"/>
</dbReference>
<feature type="transmembrane region" description="Helical" evidence="2">
    <location>
        <begin position="337"/>
        <end position="355"/>
    </location>
</feature>